<dbReference type="GeneID" id="26905237"/>
<protein>
    <submittedName>
        <fullName evidence="2">Uncharacterized protein</fullName>
    </submittedName>
</protein>
<dbReference type="OrthoDB" id="263666at2759"/>
<comment type="caution">
    <text evidence="2">The sequence shown here is derived from an EMBL/GenBank/DDBJ whole genome shotgun (WGS) entry which is preliminary data.</text>
</comment>
<feature type="compositionally biased region" description="Polar residues" evidence="1">
    <location>
        <begin position="81"/>
        <end position="92"/>
    </location>
</feature>
<evidence type="ECO:0000256" key="1">
    <source>
        <dbReference type="SAM" id="MobiDB-lite"/>
    </source>
</evidence>
<feature type="region of interest" description="Disordered" evidence="1">
    <location>
        <begin position="81"/>
        <end position="102"/>
    </location>
</feature>
<evidence type="ECO:0000313" key="2">
    <source>
        <dbReference type="EMBL" id="KPA79873.1"/>
    </source>
</evidence>
<sequence>MNFESFLQSETLRPLSAVYSRALLDCSETASVIARLPPPKIALIYHAALMRTTAIAEDGAQPLTAEHLSARIVSAYGLTNTDRQQADSATTKRQPHTSAESARDAAAARQFLPTLFPPLPPPPLCCRDAHGGDAFRHLERVTAQREAALQQSVVESLMRMRAATSNRARALLPET</sequence>
<dbReference type="EMBL" id="LGTL01000009">
    <property type="protein sequence ID" value="KPA79873.1"/>
    <property type="molecule type" value="Genomic_DNA"/>
</dbReference>
<gene>
    <name evidence="2" type="ORF">ABB37_04946</name>
</gene>
<name>A0A0M9G0R2_LEPPY</name>
<dbReference type="AlphaFoldDB" id="A0A0M9G0R2"/>
<dbReference type="EMBL" id="LGTL01000009">
    <property type="protein sequence ID" value="KPA79872.1"/>
    <property type="molecule type" value="Genomic_DNA"/>
</dbReference>
<proteinExistence type="predicted"/>
<keyword evidence="3" id="KW-1185">Reference proteome</keyword>
<dbReference type="Proteomes" id="UP000037923">
    <property type="component" value="Unassembled WGS sequence"/>
</dbReference>
<dbReference type="OMA" id="MKMHANA"/>
<reference evidence="2 3" key="1">
    <citation type="submission" date="2015-07" db="EMBL/GenBank/DDBJ databases">
        <title>High-quality genome of monoxenous trypanosomatid Leptomonas pyrrhocoris.</title>
        <authorList>
            <person name="Flegontov P."/>
            <person name="Butenko A."/>
            <person name="Firsov S."/>
            <person name="Vlcek C."/>
            <person name="Logacheva M.D."/>
            <person name="Field M."/>
            <person name="Filatov D."/>
            <person name="Flegontova O."/>
            <person name="Gerasimov E."/>
            <person name="Jackson A.P."/>
            <person name="Kelly S."/>
            <person name="Opperdoes F."/>
            <person name="O'Reilly A."/>
            <person name="Votypka J."/>
            <person name="Yurchenko V."/>
            <person name="Lukes J."/>
        </authorList>
    </citation>
    <scope>NUCLEOTIDE SEQUENCE [LARGE SCALE GENOMIC DNA]</scope>
    <source>
        <strain evidence="2">H10</strain>
    </source>
</reference>
<dbReference type="EMBL" id="LGTL01000009">
    <property type="protein sequence ID" value="KPA79871.1"/>
    <property type="molecule type" value="Genomic_DNA"/>
</dbReference>
<accession>A0A0M9G0R2</accession>
<dbReference type="RefSeq" id="XP_015658312.1">
    <property type="nucleotide sequence ID" value="XM_015802796.1"/>
</dbReference>
<dbReference type="RefSeq" id="XP_015658310.1">
    <property type="nucleotide sequence ID" value="XM_015802794.1"/>
</dbReference>
<dbReference type="RefSeq" id="XP_015658311.1">
    <property type="nucleotide sequence ID" value="XM_015802795.1"/>
</dbReference>
<dbReference type="VEuPathDB" id="TriTrypDB:LpyrH10_09_0460"/>
<evidence type="ECO:0000313" key="3">
    <source>
        <dbReference type="Proteomes" id="UP000037923"/>
    </source>
</evidence>
<organism evidence="2 3">
    <name type="scientific">Leptomonas pyrrhocoris</name>
    <name type="common">Firebug parasite</name>
    <dbReference type="NCBI Taxonomy" id="157538"/>
    <lineage>
        <taxon>Eukaryota</taxon>
        <taxon>Discoba</taxon>
        <taxon>Euglenozoa</taxon>
        <taxon>Kinetoplastea</taxon>
        <taxon>Metakinetoplastina</taxon>
        <taxon>Trypanosomatida</taxon>
        <taxon>Trypanosomatidae</taxon>
        <taxon>Leishmaniinae</taxon>
        <taxon>Leptomonas</taxon>
    </lineage>
</organism>